<dbReference type="AlphaFoldDB" id="A0AAW5I6D0"/>
<reference evidence="1" key="1">
    <citation type="submission" date="2022-07" db="EMBL/GenBank/DDBJ databases">
        <title>Prevotella copri.</title>
        <authorList>
            <person name="Yang C."/>
        </authorList>
    </citation>
    <scope>NUCLEOTIDE SEQUENCE</scope>
    <source>
        <strain evidence="1">HF1805</strain>
    </source>
</reference>
<evidence type="ECO:0000313" key="2">
    <source>
        <dbReference type="Proteomes" id="UP001205506"/>
    </source>
</evidence>
<organism evidence="1 2">
    <name type="scientific">Segatella copri</name>
    <dbReference type="NCBI Taxonomy" id="165179"/>
    <lineage>
        <taxon>Bacteria</taxon>
        <taxon>Pseudomonadati</taxon>
        <taxon>Bacteroidota</taxon>
        <taxon>Bacteroidia</taxon>
        <taxon>Bacteroidales</taxon>
        <taxon>Prevotellaceae</taxon>
        <taxon>Segatella</taxon>
    </lineage>
</organism>
<name>A0AAW5I6D0_9BACT</name>
<evidence type="ECO:0000313" key="1">
    <source>
        <dbReference type="EMBL" id="MCP9548760.1"/>
    </source>
</evidence>
<accession>A0AAW5I6D0</accession>
<sequence length="162" mass="19220">MAKRVMNTIGSVYRMYLDDGRKVYFQYVAIDRSMLNSGVFRVFKKKYSQDDVEDIEEIVRGEVWFYTHTSLRPAIRDGCWKKIGSSRFWGDTTNIKFRLYSEGNTSHLTVSHKWYVWTINQENIHIGDLTGEYKKYDMGWLYPPSFVCTKIKTGKYPNHELE</sequence>
<dbReference type="InterPro" id="IPR029278">
    <property type="entry name" value="Imm26"/>
</dbReference>
<protein>
    <submittedName>
        <fullName evidence="1">Uncharacterized protein</fullName>
    </submittedName>
</protein>
<dbReference type="Pfam" id="PF15428">
    <property type="entry name" value="Imm26"/>
    <property type="match status" value="1"/>
</dbReference>
<proteinExistence type="predicted"/>
<gene>
    <name evidence="1" type="ORF">NNC68_04605</name>
</gene>
<comment type="caution">
    <text evidence="1">The sequence shown here is derived from an EMBL/GenBank/DDBJ whole genome shotgun (WGS) entry which is preliminary data.</text>
</comment>
<dbReference type="RefSeq" id="WP_254970189.1">
    <property type="nucleotide sequence ID" value="NZ_JANDWU010000005.1"/>
</dbReference>
<dbReference type="Proteomes" id="UP001205506">
    <property type="component" value="Unassembled WGS sequence"/>
</dbReference>
<dbReference type="EMBL" id="JANDWU010000005">
    <property type="protein sequence ID" value="MCP9548760.1"/>
    <property type="molecule type" value="Genomic_DNA"/>
</dbReference>